<gene>
    <name evidence="2" type="ORF">ACFOUV_16955</name>
</gene>
<dbReference type="Proteomes" id="UP001595772">
    <property type="component" value="Unassembled WGS sequence"/>
</dbReference>
<keyword evidence="1" id="KW-0812">Transmembrane</keyword>
<dbReference type="RefSeq" id="WP_379497968.1">
    <property type="nucleotide sequence ID" value="NZ_JBHSAO010000015.1"/>
</dbReference>
<organism evidence="2 3">
    <name type="scientific">Oceanobacillus longus</name>
    <dbReference type="NCBI Taxonomy" id="930120"/>
    <lineage>
        <taxon>Bacteria</taxon>
        <taxon>Bacillati</taxon>
        <taxon>Bacillota</taxon>
        <taxon>Bacilli</taxon>
        <taxon>Bacillales</taxon>
        <taxon>Bacillaceae</taxon>
        <taxon>Oceanobacillus</taxon>
    </lineage>
</organism>
<evidence type="ECO:0000313" key="2">
    <source>
        <dbReference type="EMBL" id="MFC4025477.1"/>
    </source>
</evidence>
<dbReference type="InterPro" id="IPR025426">
    <property type="entry name" value="DUF4305"/>
</dbReference>
<comment type="caution">
    <text evidence="2">The sequence shown here is derived from an EMBL/GenBank/DDBJ whole genome shotgun (WGS) entry which is preliminary data.</text>
</comment>
<evidence type="ECO:0000313" key="3">
    <source>
        <dbReference type="Proteomes" id="UP001595772"/>
    </source>
</evidence>
<keyword evidence="1" id="KW-1133">Transmembrane helix</keyword>
<name>A0ABV8H015_9BACI</name>
<protein>
    <submittedName>
        <fullName evidence="2">YdiK family protein</fullName>
    </submittedName>
</protein>
<evidence type="ECO:0000256" key="1">
    <source>
        <dbReference type="SAM" id="Phobius"/>
    </source>
</evidence>
<dbReference type="EMBL" id="JBHSAO010000015">
    <property type="protein sequence ID" value="MFC4025477.1"/>
    <property type="molecule type" value="Genomic_DNA"/>
</dbReference>
<keyword evidence="1" id="KW-0472">Membrane</keyword>
<accession>A0ABV8H015</accession>
<reference evidence="3" key="1">
    <citation type="journal article" date="2019" name="Int. J. Syst. Evol. Microbiol.">
        <title>The Global Catalogue of Microorganisms (GCM) 10K type strain sequencing project: providing services to taxonomists for standard genome sequencing and annotation.</title>
        <authorList>
            <consortium name="The Broad Institute Genomics Platform"/>
            <consortium name="The Broad Institute Genome Sequencing Center for Infectious Disease"/>
            <person name="Wu L."/>
            <person name="Ma J."/>
        </authorList>
    </citation>
    <scope>NUCLEOTIDE SEQUENCE [LARGE SCALE GENOMIC DNA]</scope>
    <source>
        <strain evidence="3">IBRC-M 10703</strain>
    </source>
</reference>
<feature type="transmembrane region" description="Helical" evidence="1">
    <location>
        <begin position="36"/>
        <end position="54"/>
    </location>
</feature>
<sequence>MGKSLLIKAFIYTLMGTTFIYIAIQSKGDTLWNPVTLIFAAVAAMDFWVVFKLLTQYFKSKNKKE</sequence>
<dbReference type="Pfam" id="PF14146">
    <property type="entry name" value="DUF4305"/>
    <property type="match status" value="1"/>
</dbReference>
<proteinExistence type="predicted"/>
<feature type="transmembrane region" description="Helical" evidence="1">
    <location>
        <begin position="5"/>
        <end position="24"/>
    </location>
</feature>
<keyword evidence="3" id="KW-1185">Reference proteome</keyword>